<reference evidence="2" key="1">
    <citation type="submission" date="2025-08" db="UniProtKB">
        <authorList>
            <consortium name="RefSeq"/>
        </authorList>
    </citation>
    <scope>IDENTIFICATION</scope>
    <source>
        <tissue evidence="2">Whole organism</tissue>
    </source>
</reference>
<organism evidence="1 2">
    <name type="scientific">Frankliniella occidentalis</name>
    <name type="common">Western flower thrips</name>
    <name type="synonym">Euthrips occidentalis</name>
    <dbReference type="NCBI Taxonomy" id="133901"/>
    <lineage>
        <taxon>Eukaryota</taxon>
        <taxon>Metazoa</taxon>
        <taxon>Ecdysozoa</taxon>
        <taxon>Arthropoda</taxon>
        <taxon>Hexapoda</taxon>
        <taxon>Insecta</taxon>
        <taxon>Pterygota</taxon>
        <taxon>Neoptera</taxon>
        <taxon>Paraneoptera</taxon>
        <taxon>Thysanoptera</taxon>
        <taxon>Terebrantia</taxon>
        <taxon>Thripoidea</taxon>
        <taxon>Thripidae</taxon>
        <taxon>Frankliniella</taxon>
    </lineage>
</organism>
<dbReference type="RefSeq" id="XP_026277452.1">
    <property type="nucleotide sequence ID" value="XM_026421667.2"/>
</dbReference>
<gene>
    <name evidence="2" type="primary">LOC113205883</name>
</gene>
<evidence type="ECO:0000313" key="1">
    <source>
        <dbReference type="Proteomes" id="UP000504606"/>
    </source>
</evidence>
<evidence type="ECO:0000313" key="2">
    <source>
        <dbReference type="RefSeq" id="XP_026277452.1"/>
    </source>
</evidence>
<dbReference type="Proteomes" id="UP000504606">
    <property type="component" value="Unplaced"/>
</dbReference>
<dbReference type="AlphaFoldDB" id="A0A6J1S8S5"/>
<dbReference type="KEGG" id="foc:113205883"/>
<name>A0A6J1S8S5_FRAOC</name>
<dbReference type="OrthoDB" id="8193911at2759"/>
<accession>A0A6J1S8S5</accession>
<protein>
    <submittedName>
        <fullName evidence="2">Uncharacterized protein LOC113205883</fullName>
    </submittedName>
</protein>
<dbReference type="GeneID" id="113205883"/>
<proteinExistence type="predicted"/>
<sequence length="758" mass="85032">MSDDTSSFSVLPWTTHAPHQDFVPECSRIFVKETYSLFICWRDTKALIFVLQSKIENLSSQIPIYNQAIASRVQILDVIEVNSSILIVSHTGLFQAIHSEGKRSWEVLDSLGDCKKLLLTDAFELSHLKKILSVTTIPDIGCASLSSYFAAITYSSDSCKIDAELYSVSHVPSFKCQLHAVICISNNVPEIRECFSTFLTRDQSAAIFCDLPDAEILLIGLDIGQLFCLPCYLSGKNYRIKPSPKLIYQSKWPIVGLACPADGFNIYLYLKSGTVVNISPLDKQSGKLDHSSLSYTSFSLPYPVKVFGAPKLDVFFVSDAINTSMVHIISPNQVDIQTIPVKGVTALTAVPNTSLVLASTFHNSYYLLDPFNSVKKSKGISQSWAGCNLDVSLQLVEDMKVQIQMLSQIKKELQDEYHIINALSTVARAHLLADQFSISAKVLRTFTEQDSKSKDTEIRFKCPVYQISIEIRNNSPEEFAPFLWVVSIDVQNPDGQTFSKNIPLTRTFGKNLPFTALLDIPYIYGKLCFPVFIRTSLVGKIEDKNCENQWLKVRLGGTTLDVSHFFTVSMQAPQQCSRPALDVLEFSDQFQLQDSTPSEAKKDLKRKAMMTSYTIPVLEEYRQPQFIFEKLLSNCHHSQKLLIEKDFYNQSDKTVIWLYILHETVQLLFRKSCTSVTISCCNLELLHSVKLSLSTMLSGDGSRSVVHHTTLGASADTAHCKAKNLNAVLEILSLEEAKDIKQLLEIYQDLRNNVSSQI</sequence>
<keyword evidence="1" id="KW-1185">Reference proteome</keyword>